<dbReference type="PANTHER" id="PTHR30468:SF1">
    <property type="entry name" value="ALPHA-KETOGLUTARATE-DEPENDENT SULFONATE DIOXYGENASE"/>
    <property type="match status" value="1"/>
</dbReference>
<accession>A0ABS3X540</accession>
<dbReference type="RefSeq" id="WP_209237541.1">
    <property type="nucleotide sequence ID" value="NZ_JADKMA010000006.1"/>
</dbReference>
<comment type="similarity">
    <text evidence="1">Belongs to the TfdA dioxygenase family.</text>
</comment>
<keyword evidence="2" id="KW-0479">Metal-binding</keyword>
<keyword evidence="4" id="KW-0560">Oxidoreductase</keyword>
<sequence>MAKTVHPRGDAPALVRPDVRRTSITVEPLTCTIGAELFGANLGVAARDDDLFAAIKQLLLRYKVLFLRDQDITRAEHVAFAARFGLLEDHPVLGGDPDHPGLVRIYKDLDSKPEHYENALHCDGTWRECPPMGAVLRCVETPDVGGDTIWVNMAEAYRRLPEHIKTQISGLRARHSVEASFGAVMPTEQRHKLKAQYPDAEHPVVRTHPETGEQVLFVNAFTTHFVNHHTPENVRFGQDHAPGAGNLLNYLISQAAIPEYQVRWRWQKNSFAIWDNRSTQHYAVQDYWPAVRKMERAGIIGDSPF</sequence>
<gene>
    <name evidence="7" type="ORF">ITI46_02010</name>
</gene>
<dbReference type="Proteomes" id="UP001519064">
    <property type="component" value="Unassembled WGS sequence"/>
</dbReference>
<evidence type="ECO:0000256" key="5">
    <source>
        <dbReference type="ARBA" id="ARBA00023004"/>
    </source>
</evidence>
<evidence type="ECO:0000256" key="2">
    <source>
        <dbReference type="ARBA" id="ARBA00022723"/>
    </source>
</evidence>
<dbReference type="InterPro" id="IPR003819">
    <property type="entry name" value="TauD/TfdA-like"/>
</dbReference>
<dbReference type="Pfam" id="PF02668">
    <property type="entry name" value="TauD"/>
    <property type="match status" value="1"/>
</dbReference>
<dbReference type="EMBL" id="JADKMA010000006">
    <property type="protein sequence ID" value="MBO8190493.1"/>
    <property type="molecule type" value="Genomic_DNA"/>
</dbReference>
<dbReference type="PANTHER" id="PTHR30468">
    <property type="entry name" value="ALPHA-KETOGLUTARATE-DEPENDENT SULFONATE DIOXYGENASE"/>
    <property type="match status" value="1"/>
</dbReference>
<proteinExistence type="inferred from homology"/>
<reference evidence="7 8" key="1">
    <citation type="submission" date="2020-11" db="EMBL/GenBank/DDBJ databases">
        <title>Streptomyces spirodelae sp. nov., isolated from duckweed.</title>
        <authorList>
            <person name="Saimee Y."/>
            <person name="Duangmal K."/>
        </authorList>
    </citation>
    <scope>NUCLEOTIDE SEQUENCE [LARGE SCALE GENOMIC DNA]</scope>
    <source>
        <strain evidence="7 8">S16-07</strain>
    </source>
</reference>
<keyword evidence="8" id="KW-1185">Reference proteome</keyword>
<dbReference type="GO" id="GO:0051213">
    <property type="term" value="F:dioxygenase activity"/>
    <property type="evidence" value="ECO:0007669"/>
    <property type="project" value="UniProtKB-KW"/>
</dbReference>
<organism evidence="7 8">
    <name type="scientific">Streptomyces oryzae</name>
    <dbReference type="NCBI Taxonomy" id="1434886"/>
    <lineage>
        <taxon>Bacteria</taxon>
        <taxon>Bacillati</taxon>
        <taxon>Actinomycetota</taxon>
        <taxon>Actinomycetes</taxon>
        <taxon>Kitasatosporales</taxon>
        <taxon>Streptomycetaceae</taxon>
        <taxon>Streptomyces</taxon>
    </lineage>
</organism>
<dbReference type="InterPro" id="IPR051323">
    <property type="entry name" value="AtsK-like"/>
</dbReference>
<dbReference type="Gene3D" id="3.60.130.10">
    <property type="entry name" value="Clavaminate synthase-like"/>
    <property type="match status" value="1"/>
</dbReference>
<protein>
    <submittedName>
        <fullName evidence="7">TauD/TfdA family dioxygenase</fullName>
    </submittedName>
</protein>
<keyword evidence="3 7" id="KW-0223">Dioxygenase</keyword>
<keyword evidence="5" id="KW-0408">Iron</keyword>
<evidence type="ECO:0000256" key="4">
    <source>
        <dbReference type="ARBA" id="ARBA00023002"/>
    </source>
</evidence>
<evidence type="ECO:0000256" key="1">
    <source>
        <dbReference type="ARBA" id="ARBA00005896"/>
    </source>
</evidence>
<evidence type="ECO:0000313" key="8">
    <source>
        <dbReference type="Proteomes" id="UP001519064"/>
    </source>
</evidence>
<evidence type="ECO:0000259" key="6">
    <source>
        <dbReference type="Pfam" id="PF02668"/>
    </source>
</evidence>
<evidence type="ECO:0000256" key="3">
    <source>
        <dbReference type="ARBA" id="ARBA00022964"/>
    </source>
</evidence>
<feature type="domain" description="TauD/TfdA-like" evidence="6">
    <location>
        <begin position="26"/>
        <end position="297"/>
    </location>
</feature>
<dbReference type="InterPro" id="IPR042098">
    <property type="entry name" value="TauD-like_sf"/>
</dbReference>
<dbReference type="SUPFAM" id="SSF51197">
    <property type="entry name" value="Clavaminate synthase-like"/>
    <property type="match status" value="1"/>
</dbReference>
<evidence type="ECO:0000313" key="7">
    <source>
        <dbReference type="EMBL" id="MBO8190493.1"/>
    </source>
</evidence>
<comment type="caution">
    <text evidence="7">The sequence shown here is derived from an EMBL/GenBank/DDBJ whole genome shotgun (WGS) entry which is preliminary data.</text>
</comment>
<name>A0ABS3X540_9ACTN</name>